<dbReference type="OrthoDB" id="3759486at2759"/>
<dbReference type="AlphaFoldDB" id="A0A9P4TG43"/>
<accession>A0A9P4TG43</accession>
<evidence type="ECO:0000313" key="1">
    <source>
        <dbReference type="EMBL" id="KAF3004088.1"/>
    </source>
</evidence>
<organism evidence="1 2">
    <name type="scientific">Curvularia kusanoi</name>
    <name type="common">Cochliobolus kusanoi</name>
    <dbReference type="NCBI Taxonomy" id="90978"/>
    <lineage>
        <taxon>Eukaryota</taxon>
        <taxon>Fungi</taxon>
        <taxon>Dikarya</taxon>
        <taxon>Ascomycota</taxon>
        <taxon>Pezizomycotina</taxon>
        <taxon>Dothideomycetes</taxon>
        <taxon>Pleosporomycetidae</taxon>
        <taxon>Pleosporales</taxon>
        <taxon>Pleosporineae</taxon>
        <taxon>Pleosporaceae</taxon>
        <taxon>Curvularia</taxon>
    </lineage>
</organism>
<reference evidence="1" key="1">
    <citation type="submission" date="2019-04" db="EMBL/GenBank/DDBJ databases">
        <title>Sequencing of skin fungus with MAO and IRED activity.</title>
        <authorList>
            <person name="Marsaioli A.J."/>
            <person name="Bonatto J.M.C."/>
            <person name="Reis Junior O."/>
        </authorList>
    </citation>
    <scope>NUCLEOTIDE SEQUENCE</scope>
    <source>
        <strain evidence="1">30M1</strain>
    </source>
</reference>
<dbReference type="Proteomes" id="UP000801428">
    <property type="component" value="Unassembled WGS sequence"/>
</dbReference>
<sequence>MHTDHSNPQRDMVANALVLLLKNLDPDLDTTHFAKHTPLKAEMRNSHDAVTFIKDCSHEFGINLTAPEEREEAQWALAGSAASMHGHPTLGNGSAFAFADFILKRLEAEGKTYSSAAYEELQSRQGARL</sequence>
<protein>
    <submittedName>
        <fullName evidence="1">Uncharacterized protein</fullName>
    </submittedName>
</protein>
<keyword evidence="2" id="KW-1185">Reference proteome</keyword>
<comment type="caution">
    <text evidence="1">The sequence shown here is derived from an EMBL/GenBank/DDBJ whole genome shotgun (WGS) entry which is preliminary data.</text>
</comment>
<name>A0A9P4TG43_CURKU</name>
<gene>
    <name evidence="1" type="ORF">E8E13_003448</name>
</gene>
<proteinExistence type="predicted"/>
<evidence type="ECO:0000313" key="2">
    <source>
        <dbReference type="Proteomes" id="UP000801428"/>
    </source>
</evidence>
<dbReference type="EMBL" id="SWKU01000008">
    <property type="protein sequence ID" value="KAF3004088.1"/>
    <property type="molecule type" value="Genomic_DNA"/>
</dbReference>